<keyword evidence="1" id="KW-1185">Reference proteome</keyword>
<dbReference type="RefSeq" id="XP_075095107.1">
    <property type="nucleotide sequence ID" value="XM_075239006.1"/>
</dbReference>
<reference evidence="1" key="1">
    <citation type="journal article" date="2014" name="Nat. Commun.">
        <title>The tobacco genome sequence and its comparison with those of tomato and potato.</title>
        <authorList>
            <person name="Sierro N."/>
            <person name="Battey J.N."/>
            <person name="Ouadi S."/>
            <person name="Bakaher N."/>
            <person name="Bovet L."/>
            <person name="Willig A."/>
            <person name="Goepfert S."/>
            <person name="Peitsch M.C."/>
            <person name="Ivanov N.V."/>
        </authorList>
    </citation>
    <scope>NUCLEOTIDE SEQUENCE [LARGE SCALE GENOMIC DNA]</scope>
</reference>
<evidence type="ECO:0000313" key="1">
    <source>
        <dbReference type="Proteomes" id="UP000790787"/>
    </source>
</evidence>
<proteinExistence type="predicted"/>
<gene>
    <name evidence="2" type="primary">LOC142173419</name>
</gene>
<evidence type="ECO:0000313" key="2">
    <source>
        <dbReference type="RefSeq" id="XP_075095107.1"/>
    </source>
</evidence>
<name>A0AC58TCZ9_TOBAC</name>
<organism evidence="1 2">
    <name type="scientific">Nicotiana tabacum</name>
    <name type="common">Common tobacco</name>
    <dbReference type="NCBI Taxonomy" id="4097"/>
    <lineage>
        <taxon>Eukaryota</taxon>
        <taxon>Viridiplantae</taxon>
        <taxon>Streptophyta</taxon>
        <taxon>Embryophyta</taxon>
        <taxon>Tracheophyta</taxon>
        <taxon>Spermatophyta</taxon>
        <taxon>Magnoliopsida</taxon>
        <taxon>eudicotyledons</taxon>
        <taxon>Gunneridae</taxon>
        <taxon>Pentapetalae</taxon>
        <taxon>asterids</taxon>
        <taxon>lamiids</taxon>
        <taxon>Solanales</taxon>
        <taxon>Solanaceae</taxon>
        <taxon>Nicotianoideae</taxon>
        <taxon>Nicotianeae</taxon>
        <taxon>Nicotiana</taxon>
    </lineage>
</organism>
<accession>A0AC58TCZ9</accession>
<protein>
    <submittedName>
        <fullName evidence="2">Uncharacterized protein LOC142173419</fullName>
    </submittedName>
</protein>
<reference evidence="2" key="2">
    <citation type="submission" date="2025-08" db="UniProtKB">
        <authorList>
            <consortium name="RefSeq"/>
        </authorList>
    </citation>
    <scope>IDENTIFICATION</scope>
    <source>
        <tissue evidence="2">Leaf</tissue>
    </source>
</reference>
<dbReference type="Proteomes" id="UP000790787">
    <property type="component" value="Chromosome 19"/>
</dbReference>
<sequence length="1135" mass="129865">MAYPYPSTITEYLTDAKEEPKAFDTKVKPKKLFEWHSLQDPTNLKKSAQPSTTISQSDEPIVVQLNIPLVDVLREIPKYAKYIKDIVAHKRKLTEFETVALTEECTSRVQNKLPQKLKDPGSFTIPVQIGNINVGRALCDLGASINLMPLSLFKQLGLGAPRPTTVMLQLADRSIAYPEGVIEDVLLQIGKFIFPADFIILDFEADEQVPIILGRPLLATGDAIIKVREGKMIMRVDNEEAVFNVYKAIQLPRHYEELSMISVVEVDEKLLNTSVYLGDCLEKAIMLFDSLEMDDEVEEIKGILDTSCGYMQGIIPFEPLNRPSGPPPKPSIEKAPNLELKPLPPHLQYAYLGSSDTLPVIISAHLSKLQEEKLLRVLREHKRAIGWTMSDIKGVSPAFCMHKILMEDGHKPSVEHQRRLNPIMKEVVRKEVIKWLDAGIVFPISDSKWVSPVQCVPKKGGITVVVNENNDLIPTRTVTGWRICIDYRKLNNATRKDHFPLPFIDQMLDRLAGQEYYCFLDGYSGYNQIAIAPEDQEKTTFTCPYGTYAFKRMPFGLCNAPATFQRCMMAIFTDMVERYVEVFMDDFSVFGCSFDSCLMNLDKVLARCEETNLVLNWEKCHFMVREGIVLGHKVSKDGLQVDKAKVETIEKLPPPTSIKGIRSFLGHAGFYRRFIKDFSKISSPLCRLLEKDVTFKFDNACLKAFEELKGRLVTAPIIIGPDWAQPFELMCDASDIAIGAVLGQRRDKIFHSIYYASKTMNPAQMNYTVTEKELLAVVWAFDKFRSYLVGTKVIVYTDHSAIRYLFEKKDAKPRLIRWVLLLQEFDLEIRDRKGTENQVADHLSRLESRNHVAEGGSIKETFPDEQILAITSGEAPWYADYVNFIASGVTPLEWTADNRRRFLHDVRFYVWDEPFLYRQCADQLVRRCVPEEETSGQVEVSNREVKQILEKTVSMNRKDWAGKLDDALWAYRTAYKTPIGTSPYRLVYGKACHLPVELEHKAYWAIKKLNMEMDLAGEKRLLQLDELDEFRLHAYENAKLYKEKTKRWHDKHIQHREFEPGQQILLFNSRLKLFPGKLKSRWSGPFEVVSVKPHGAIELCEKGSNTTFLVNGQRVKHYWGGDIARHKTTMDLVEA</sequence>